<proteinExistence type="predicted"/>
<accession>A0A2P2PL33</accession>
<dbReference type="EMBL" id="GGEC01074907">
    <property type="protein sequence ID" value="MBX55391.1"/>
    <property type="molecule type" value="Transcribed_RNA"/>
</dbReference>
<reference evidence="1" key="1">
    <citation type="submission" date="2018-02" db="EMBL/GenBank/DDBJ databases">
        <title>Rhizophora mucronata_Transcriptome.</title>
        <authorList>
            <person name="Meera S.P."/>
            <person name="Sreeshan A."/>
            <person name="Augustine A."/>
        </authorList>
    </citation>
    <scope>NUCLEOTIDE SEQUENCE</scope>
    <source>
        <tissue evidence="1">Leaf</tissue>
    </source>
</reference>
<name>A0A2P2PL33_RHIMU</name>
<protein>
    <submittedName>
        <fullName evidence="1">Uncharacterized protein</fullName>
    </submittedName>
</protein>
<dbReference type="AlphaFoldDB" id="A0A2P2PL33"/>
<sequence length="47" mass="5442">MMRCHCPLDLNFMSLLPTDNTLTAQSQFNYNQGHPQPMNPAYPKFLD</sequence>
<evidence type="ECO:0000313" key="1">
    <source>
        <dbReference type="EMBL" id="MBX55391.1"/>
    </source>
</evidence>
<organism evidence="1">
    <name type="scientific">Rhizophora mucronata</name>
    <name type="common">Asiatic mangrove</name>
    <dbReference type="NCBI Taxonomy" id="61149"/>
    <lineage>
        <taxon>Eukaryota</taxon>
        <taxon>Viridiplantae</taxon>
        <taxon>Streptophyta</taxon>
        <taxon>Embryophyta</taxon>
        <taxon>Tracheophyta</taxon>
        <taxon>Spermatophyta</taxon>
        <taxon>Magnoliopsida</taxon>
        <taxon>eudicotyledons</taxon>
        <taxon>Gunneridae</taxon>
        <taxon>Pentapetalae</taxon>
        <taxon>rosids</taxon>
        <taxon>fabids</taxon>
        <taxon>Malpighiales</taxon>
        <taxon>Rhizophoraceae</taxon>
        <taxon>Rhizophora</taxon>
    </lineage>
</organism>